<gene>
    <name evidence="4" type="ORF">N1F79_13005</name>
</gene>
<dbReference type="SUPFAM" id="SSF51445">
    <property type="entry name" value="(Trans)glycosidases"/>
    <property type="match status" value="1"/>
</dbReference>
<evidence type="ECO:0000313" key="4">
    <source>
        <dbReference type="EMBL" id="MEF3834051.1"/>
    </source>
</evidence>
<organism evidence="4 5">
    <name type="scientific">Flavivirga spongiicola</name>
    <dbReference type="NCBI Taxonomy" id="421621"/>
    <lineage>
        <taxon>Bacteria</taxon>
        <taxon>Pseudomonadati</taxon>
        <taxon>Bacteroidota</taxon>
        <taxon>Flavobacteriia</taxon>
        <taxon>Flavobacteriales</taxon>
        <taxon>Flavobacteriaceae</taxon>
        <taxon>Flavivirga</taxon>
    </lineage>
</organism>
<dbReference type="PROSITE" id="PS51257">
    <property type="entry name" value="PROKAR_LIPOPROTEIN"/>
    <property type="match status" value="1"/>
</dbReference>
<protein>
    <submittedName>
        <fullName evidence="4">Alpha-glucosidase</fullName>
    </submittedName>
</protein>
<feature type="domain" description="Glycosyl hydrolase family 13 catalytic" evidence="3">
    <location>
        <begin position="47"/>
        <end position="481"/>
    </location>
</feature>
<evidence type="ECO:0000313" key="5">
    <source>
        <dbReference type="Proteomes" id="UP001337305"/>
    </source>
</evidence>
<proteinExistence type="inferred from homology"/>
<dbReference type="Gene3D" id="3.20.20.80">
    <property type="entry name" value="Glycosidases"/>
    <property type="match status" value="1"/>
</dbReference>
<keyword evidence="2" id="KW-0812">Transmembrane</keyword>
<keyword evidence="5" id="KW-1185">Reference proteome</keyword>
<dbReference type="InterPro" id="IPR006047">
    <property type="entry name" value="GH13_cat_dom"/>
</dbReference>
<evidence type="ECO:0000259" key="3">
    <source>
        <dbReference type="SMART" id="SM00642"/>
    </source>
</evidence>
<dbReference type="CDD" id="cd11333">
    <property type="entry name" value="AmyAc_SI_OligoGlu_DGase"/>
    <property type="match status" value="1"/>
</dbReference>
<dbReference type="PANTHER" id="PTHR10357">
    <property type="entry name" value="ALPHA-AMYLASE FAMILY MEMBER"/>
    <property type="match status" value="1"/>
</dbReference>
<dbReference type="InterPro" id="IPR017853">
    <property type="entry name" value="GH"/>
</dbReference>
<dbReference type="Proteomes" id="UP001337305">
    <property type="component" value="Unassembled WGS sequence"/>
</dbReference>
<dbReference type="Pfam" id="PF00128">
    <property type="entry name" value="Alpha-amylase"/>
    <property type="match status" value="1"/>
</dbReference>
<sequence>MVCLNRYNRIFLKTTILVLFVFFMFSCSNKSVEKKEEAWWKETVFYEIYMPSYKDSNNDGYSDFKGLTSKLDYIQDLGIKGIWLTPFLKSPKVDNGYDVSDYYTIDSIYGSLDDFKIFLKEAHKRNIKVIMDLVVNHTSTDSKWFQEAKKSKKNIYRDYYIWEDTPNNWESFFGGSAWEWDSITKQYYYHQFDVKMADLNWQNPKVVEEIKDVLRFWLDLGIDGFRLDVINFLTTNGVTLDNPIDENGEQEHLYDINQKGVKEAMKKIRATVNEYDNRFIVGEIGSDKIEVLKQYQGNELLDVVFNFNFGSIPQFSAQRIFNELTNMEKSMSNYPTLFFGSHDMPRLISRLAENNQERAKALTALMLTAKGVPFVYYGEEIGMENIEAYSVEEMMDIQGRTHYNLALNNGKSKEEALNIGNNHNRDKSRSPMQWNDNTFAGFSKIKPWIKVHENYAQLNVESLKKQEHSILNTYKKLISLRNSEPALQYGTYKKLSFINNCIVFTRQYKDEIINCYFNFDNNPLIIELKSNEKVLIGQTIVKPNDFVIVKSIEK</sequence>
<accession>A0ABU7XTK4</accession>
<keyword evidence="2" id="KW-1133">Transmembrane helix</keyword>
<evidence type="ECO:0000256" key="1">
    <source>
        <dbReference type="ARBA" id="ARBA00008061"/>
    </source>
</evidence>
<name>A0ABU7XTK4_9FLAO</name>
<comment type="similarity">
    <text evidence="1">Belongs to the glycosyl hydrolase 13 family.</text>
</comment>
<dbReference type="PANTHER" id="PTHR10357:SF179">
    <property type="entry name" value="NEUTRAL AND BASIC AMINO ACID TRANSPORT PROTEIN RBAT"/>
    <property type="match status" value="1"/>
</dbReference>
<keyword evidence="2" id="KW-0472">Membrane</keyword>
<comment type="caution">
    <text evidence="4">The sequence shown here is derived from an EMBL/GenBank/DDBJ whole genome shotgun (WGS) entry which is preliminary data.</text>
</comment>
<dbReference type="EMBL" id="JAODOP010000004">
    <property type="protein sequence ID" value="MEF3834051.1"/>
    <property type="molecule type" value="Genomic_DNA"/>
</dbReference>
<reference evidence="4 5" key="1">
    <citation type="submission" date="2022-09" db="EMBL/GenBank/DDBJ databases">
        <title>Genome sequencing of Flavivirga sp. MEBiC05379.</title>
        <authorList>
            <person name="Oh H.-M."/>
            <person name="Kwon K.K."/>
            <person name="Park M.J."/>
            <person name="Yang S.-H."/>
        </authorList>
    </citation>
    <scope>NUCLEOTIDE SEQUENCE [LARGE SCALE GENOMIC DNA]</scope>
    <source>
        <strain evidence="4 5">MEBiC05379</strain>
    </source>
</reference>
<dbReference type="SMART" id="SM00642">
    <property type="entry name" value="Aamy"/>
    <property type="match status" value="1"/>
</dbReference>
<dbReference type="InterPro" id="IPR045857">
    <property type="entry name" value="O16G_dom_2"/>
</dbReference>
<dbReference type="Gene3D" id="3.90.400.10">
    <property type="entry name" value="Oligo-1,6-glucosidase, Domain 2"/>
    <property type="match status" value="1"/>
</dbReference>
<dbReference type="RefSeq" id="WP_303306385.1">
    <property type="nucleotide sequence ID" value="NZ_JAODOP010000004.1"/>
</dbReference>
<evidence type="ECO:0000256" key="2">
    <source>
        <dbReference type="SAM" id="Phobius"/>
    </source>
</evidence>
<feature type="transmembrane region" description="Helical" evidence="2">
    <location>
        <begin position="7"/>
        <end position="25"/>
    </location>
</feature>